<evidence type="ECO:0000256" key="2">
    <source>
        <dbReference type="ARBA" id="ARBA00005641"/>
    </source>
</evidence>
<comment type="catalytic activity">
    <reaction evidence="8">
        <text>Successive hydrolysis of beta-D-glucose units from the non-reducing ends of (1-&gt;3)-beta-D-glucans, releasing alpha-glucose.</text>
        <dbReference type="EC" id="3.2.1.58"/>
    </reaction>
</comment>
<evidence type="ECO:0000256" key="5">
    <source>
        <dbReference type="ARBA" id="ARBA00022801"/>
    </source>
</evidence>
<name>A0A066WJE7_TILAU</name>
<dbReference type="SUPFAM" id="SSF51445">
    <property type="entry name" value="(Trans)glycosidases"/>
    <property type="match status" value="1"/>
</dbReference>
<comment type="caution">
    <text evidence="12">The sequence shown here is derived from an EMBL/GenBank/DDBJ whole genome shotgun (WGS) entry which is preliminary data.</text>
</comment>
<keyword evidence="4" id="KW-0732">Signal</keyword>
<accession>A0A066WJE7</accession>
<dbReference type="GeneID" id="25262264"/>
<dbReference type="OMA" id="TGYNAWV"/>
<dbReference type="InParanoid" id="A0A066WJE7"/>
<dbReference type="HOGENOM" id="CLU_004624_2_0_1"/>
<evidence type="ECO:0000256" key="4">
    <source>
        <dbReference type="ARBA" id="ARBA00022729"/>
    </source>
</evidence>
<dbReference type="AlphaFoldDB" id="A0A066WJE7"/>
<dbReference type="PANTHER" id="PTHR31297">
    <property type="entry name" value="GLUCAN ENDO-1,6-BETA-GLUCOSIDASE B"/>
    <property type="match status" value="1"/>
</dbReference>
<dbReference type="GO" id="GO:0009986">
    <property type="term" value="C:cell surface"/>
    <property type="evidence" value="ECO:0007669"/>
    <property type="project" value="TreeGrafter"/>
</dbReference>
<dbReference type="PANTHER" id="PTHR31297:SF1">
    <property type="entry name" value="GLUCAN 1,3-BETA-GLUCOSIDASE I_II-RELATED"/>
    <property type="match status" value="1"/>
</dbReference>
<dbReference type="InterPro" id="IPR017853">
    <property type="entry name" value="GH"/>
</dbReference>
<dbReference type="GO" id="GO:0004338">
    <property type="term" value="F:glucan exo-1,3-beta-glucosidase activity"/>
    <property type="evidence" value="ECO:0007669"/>
    <property type="project" value="UniProtKB-EC"/>
</dbReference>
<dbReference type="Pfam" id="PF00150">
    <property type="entry name" value="Cellulase"/>
    <property type="match status" value="1"/>
</dbReference>
<dbReference type="Proteomes" id="UP000027361">
    <property type="component" value="Unassembled WGS sequence"/>
</dbReference>
<keyword evidence="3" id="KW-0964">Secreted</keyword>
<dbReference type="InterPro" id="IPR050386">
    <property type="entry name" value="Glycosyl_hydrolase_5"/>
</dbReference>
<dbReference type="STRING" id="1037660.A0A066WJE7"/>
<dbReference type="EMBL" id="JMSN01000007">
    <property type="protein sequence ID" value="KDN52683.1"/>
    <property type="molecule type" value="Genomic_DNA"/>
</dbReference>
<keyword evidence="13" id="KW-1185">Reference proteome</keyword>
<comment type="similarity">
    <text evidence="2 10">Belongs to the glycosyl hydrolase 5 (cellulase A) family.</text>
</comment>
<proteinExistence type="inferred from homology"/>
<dbReference type="RefSeq" id="XP_013245522.1">
    <property type="nucleotide sequence ID" value="XM_013390068.1"/>
</dbReference>
<dbReference type="Gene3D" id="3.20.20.80">
    <property type="entry name" value="Glycosidases"/>
    <property type="match status" value="1"/>
</dbReference>
<evidence type="ECO:0000259" key="11">
    <source>
        <dbReference type="Pfam" id="PF00150"/>
    </source>
</evidence>
<keyword evidence="7" id="KW-0961">Cell wall biogenesis/degradation</keyword>
<evidence type="ECO:0000256" key="7">
    <source>
        <dbReference type="ARBA" id="ARBA00023316"/>
    </source>
</evidence>
<dbReference type="GO" id="GO:0071555">
    <property type="term" value="P:cell wall organization"/>
    <property type="evidence" value="ECO:0007669"/>
    <property type="project" value="UniProtKB-KW"/>
</dbReference>
<dbReference type="InterPro" id="IPR001547">
    <property type="entry name" value="Glyco_hydro_5"/>
</dbReference>
<reference evidence="12 13" key="1">
    <citation type="submission" date="2014-05" db="EMBL/GenBank/DDBJ databases">
        <title>Draft genome sequence of a rare smut relative, Tilletiaria anomala UBC 951.</title>
        <authorList>
            <consortium name="DOE Joint Genome Institute"/>
            <person name="Toome M."/>
            <person name="Kuo A."/>
            <person name="Henrissat B."/>
            <person name="Lipzen A."/>
            <person name="Tritt A."/>
            <person name="Yoshinaga Y."/>
            <person name="Zane M."/>
            <person name="Barry K."/>
            <person name="Grigoriev I.V."/>
            <person name="Spatafora J.W."/>
            <person name="Aimea M.C."/>
        </authorList>
    </citation>
    <scope>NUCLEOTIDE SEQUENCE [LARGE SCALE GENOMIC DNA]</scope>
    <source>
        <strain evidence="12 13">UBC 951</strain>
    </source>
</reference>
<feature type="domain" description="Glycoside hydrolase family 5" evidence="11">
    <location>
        <begin position="73"/>
        <end position="182"/>
    </location>
</feature>
<evidence type="ECO:0000256" key="10">
    <source>
        <dbReference type="RuleBase" id="RU361153"/>
    </source>
</evidence>
<protein>
    <recommendedName>
        <fullName evidence="9">glucan 1,3-beta-glucosidase</fullName>
        <ecNumber evidence="9">3.2.1.58</ecNumber>
    </recommendedName>
</protein>
<comment type="subcellular location">
    <subcellularLocation>
        <location evidence="1">Secreted</location>
    </subcellularLocation>
</comment>
<dbReference type="GO" id="GO:0005576">
    <property type="term" value="C:extracellular region"/>
    <property type="evidence" value="ECO:0007669"/>
    <property type="project" value="UniProtKB-SubCell"/>
</dbReference>
<dbReference type="EC" id="3.2.1.58" evidence="9"/>
<keyword evidence="6 10" id="KW-0326">Glycosidase</keyword>
<gene>
    <name evidence="12" type="ORF">K437DRAFT_220103</name>
</gene>
<keyword evidence="5 10" id="KW-0378">Hydrolase</keyword>
<evidence type="ECO:0000256" key="1">
    <source>
        <dbReference type="ARBA" id="ARBA00004613"/>
    </source>
</evidence>
<evidence type="ECO:0000256" key="3">
    <source>
        <dbReference type="ARBA" id="ARBA00022525"/>
    </source>
</evidence>
<evidence type="ECO:0000313" key="12">
    <source>
        <dbReference type="EMBL" id="KDN52683.1"/>
    </source>
</evidence>
<evidence type="ECO:0000256" key="6">
    <source>
        <dbReference type="ARBA" id="ARBA00023295"/>
    </source>
</evidence>
<evidence type="ECO:0000313" key="13">
    <source>
        <dbReference type="Proteomes" id="UP000027361"/>
    </source>
</evidence>
<organism evidence="12 13">
    <name type="scientific">Tilletiaria anomala (strain ATCC 24038 / CBS 436.72 / UBC 951)</name>
    <dbReference type="NCBI Taxonomy" id="1037660"/>
    <lineage>
        <taxon>Eukaryota</taxon>
        <taxon>Fungi</taxon>
        <taxon>Dikarya</taxon>
        <taxon>Basidiomycota</taxon>
        <taxon>Ustilaginomycotina</taxon>
        <taxon>Exobasidiomycetes</taxon>
        <taxon>Georgefischeriales</taxon>
        <taxon>Tilletiariaceae</taxon>
        <taxon>Tilletiaria</taxon>
    </lineage>
</organism>
<evidence type="ECO:0000256" key="9">
    <source>
        <dbReference type="ARBA" id="ARBA00038929"/>
    </source>
</evidence>
<evidence type="ECO:0000256" key="8">
    <source>
        <dbReference type="ARBA" id="ARBA00036824"/>
    </source>
</evidence>
<dbReference type="GO" id="GO:0009251">
    <property type="term" value="P:glucan catabolic process"/>
    <property type="evidence" value="ECO:0007669"/>
    <property type="project" value="TreeGrafter"/>
</dbReference>
<sequence>MSIGGVQLPYDKWDFMDKSAKVYGVNLGNLFLLERWMDEDWFTSHAGTDVYDMWNWMKKLGPVESAAALTAHYTDFIAELDLASLIAAGANHVRIPMGYWSWIDIKGNEPFQNNGEVAKLSELLTALYAHGMYATIDLHGMPGSQSTDAACGHAASSPQWFTQENQDRSDQMLENVINFIRTSPVGAVVSSVLVVNEPCGPVGCHNEHRQILRDYYERSYKKLKAASIPMFFHSGFVPGGLHAWTDFVQGKDPKYLIGTDNPYPAAFPPKSNQTQIFKLLCDMVQSYTTLPFPVVLGEWSLGSANHDPSFQYAFYANQAGGYARSAGSTFWSYVVKPTHVKGGIGQSKAGALQWSWKDANAKGIVPSPKNGEKILSFFNTLLDQQC</sequence>
<dbReference type="OrthoDB" id="62120at2759"/>